<dbReference type="GO" id="GO:0006401">
    <property type="term" value="P:RNA catabolic process"/>
    <property type="evidence" value="ECO:0007669"/>
    <property type="project" value="InterPro"/>
</dbReference>
<dbReference type="EMBL" id="CAJGYM010000132">
    <property type="protein sequence ID" value="CAD6198606.1"/>
    <property type="molecule type" value="Genomic_DNA"/>
</dbReference>
<dbReference type="InterPro" id="IPR013924">
    <property type="entry name" value="RNase_H2_suC"/>
</dbReference>
<dbReference type="PANTHER" id="PTHR47204:SF1">
    <property type="entry name" value="RIBONUCLEASE H2 SUBUNIT C"/>
    <property type="match status" value="1"/>
</dbReference>
<comment type="caution">
    <text evidence="2">The sequence shown here is derived from an EMBL/GenBank/DDBJ whole genome shotgun (WGS) entry which is preliminary data.</text>
</comment>
<accession>A0A8S1HPP2</accession>
<dbReference type="CDD" id="cd09271">
    <property type="entry name" value="RNase_H2-C"/>
    <property type="match status" value="1"/>
</dbReference>
<reference evidence="2" key="1">
    <citation type="submission" date="2020-10" db="EMBL/GenBank/DDBJ databases">
        <authorList>
            <person name="Kikuchi T."/>
        </authorList>
    </citation>
    <scope>NUCLEOTIDE SEQUENCE</scope>
    <source>
        <strain evidence="2">NKZ352</strain>
    </source>
</reference>
<name>A0A8S1HPP2_9PELO</name>
<feature type="compositionally biased region" description="Basic and acidic residues" evidence="1">
    <location>
        <begin position="1"/>
        <end position="10"/>
    </location>
</feature>
<feature type="region of interest" description="Disordered" evidence="1">
    <location>
        <begin position="1"/>
        <end position="27"/>
    </location>
</feature>
<dbReference type="AlphaFoldDB" id="A0A8S1HPP2"/>
<dbReference type="Pfam" id="PF08615">
    <property type="entry name" value="RNase_H2_suC"/>
    <property type="match status" value="1"/>
</dbReference>
<dbReference type="Gene3D" id="2.40.128.680">
    <property type="match status" value="1"/>
</dbReference>
<proteinExistence type="predicted"/>
<organism evidence="2 3">
    <name type="scientific">Caenorhabditis auriculariae</name>
    <dbReference type="NCBI Taxonomy" id="2777116"/>
    <lineage>
        <taxon>Eukaryota</taxon>
        <taxon>Metazoa</taxon>
        <taxon>Ecdysozoa</taxon>
        <taxon>Nematoda</taxon>
        <taxon>Chromadorea</taxon>
        <taxon>Rhabditida</taxon>
        <taxon>Rhabditina</taxon>
        <taxon>Rhabditomorpha</taxon>
        <taxon>Rhabditoidea</taxon>
        <taxon>Rhabditidae</taxon>
        <taxon>Peloderinae</taxon>
        <taxon>Caenorhabditis</taxon>
    </lineage>
</organism>
<evidence type="ECO:0000256" key="1">
    <source>
        <dbReference type="SAM" id="MobiDB-lite"/>
    </source>
</evidence>
<keyword evidence="3" id="KW-1185">Reference proteome</keyword>
<protein>
    <submittedName>
        <fullName evidence="2">Uncharacterized protein</fullName>
    </submittedName>
</protein>
<dbReference type="OrthoDB" id="6222486at2759"/>
<dbReference type="Proteomes" id="UP000835052">
    <property type="component" value="Unassembled WGS sequence"/>
</dbReference>
<evidence type="ECO:0000313" key="3">
    <source>
        <dbReference type="Proteomes" id="UP000835052"/>
    </source>
</evidence>
<gene>
    <name evidence="2" type="ORF">CAUJ_LOCUS14512</name>
</gene>
<sequence length="133" mass="15172">MEKSEPECSIKKRLPSNENGTPKELHSLPCKIDYTGPANVSGYFIRENSADGKEKEANFRGRGLQGVDYHFPDDYKLYVLKKREGDRDQYDIEAEYKQVTTWEWDRSPGADGSRTSLARAFTYLQAAKLLATD</sequence>
<dbReference type="GO" id="GO:0032299">
    <property type="term" value="C:ribonuclease H2 complex"/>
    <property type="evidence" value="ECO:0007669"/>
    <property type="project" value="InterPro"/>
</dbReference>
<dbReference type="PANTHER" id="PTHR47204">
    <property type="entry name" value="OS02G0168900 PROTEIN"/>
    <property type="match status" value="1"/>
</dbReference>
<evidence type="ECO:0000313" key="2">
    <source>
        <dbReference type="EMBL" id="CAD6198606.1"/>
    </source>
</evidence>